<protein>
    <submittedName>
        <fullName evidence="12">G-protein-signaling modulator 2</fullName>
    </submittedName>
</protein>
<keyword evidence="5" id="KW-0963">Cytoplasm</keyword>
<dbReference type="Pfam" id="PF02188">
    <property type="entry name" value="GoLoco"/>
    <property type="match status" value="2"/>
</dbReference>
<feature type="region of interest" description="Disordered" evidence="11">
    <location>
        <begin position="540"/>
        <end position="576"/>
    </location>
</feature>
<evidence type="ECO:0000313" key="12">
    <source>
        <dbReference type="EMBL" id="JAP56729.1"/>
    </source>
</evidence>
<feature type="compositionally biased region" description="Basic and acidic residues" evidence="11">
    <location>
        <begin position="1"/>
        <end position="10"/>
    </location>
</feature>
<dbReference type="GO" id="GO:0005938">
    <property type="term" value="C:cell cortex"/>
    <property type="evidence" value="ECO:0007669"/>
    <property type="project" value="TreeGrafter"/>
</dbReference>
<feature type="compositionally biased region" description="Polar residues" evidence="11">
    <location>
        <begin position="671"/>
        <end position="713"/>
    </location>
</feature>
<dbReference type="GO" id="GO:0005092">
    <property type="term" value="F:GDP-dissociation inhibitor activity"/>
    <property type="evidence" value="ECO:0007669"/>
    <property type="project" value="TreeGrafter"/>
</dbReference>
<feature type="region of interest" description="Disordered" evidence="11">
    <location>
        <begin position="1"/>
        <end position="21"/>
    </location>
</feature>
<dbReference type="PANTHER" id="PTHR45954">
    <property type="entry name" value="LD33695P"/>
    <property type="match status" value="1"/>
</dbReference>
<dbReference type="PROSITE" id="PS50005">
    <property type="entry name" value="TPR"/>
    <property type="match status" value="1"/>
</dbReference>
<keyword evidence="9" id="KW-0472">Membrane</keyword>
<dbReference type="FunFam" id="1.25.40.10:FF:000043">
    <property type="entry name" value="G-protein-signaling modulator 2 isoform X1"/>
    <property type="match status" value="1"/>
</dbReference>
<dbReference type="SMART" id="SM00028">
    <property type="entry name" value="TPR"/>
    <property type="match status" value="7"/>
</dbReference>
<evidence type="ECO:0000256" key="7">
    <source>
        <dbReference type="ARBA" id="ARBA00022737"/>
    </source>
</evidence>
<gene>
    <name evidence="12" type="primary">GPSM2</name>
    <name evidence="12" type="ORF">TR113723</name>
</gene>
<keyword evidence="8 10" id="KW-0802">TPR repeat</keyword>
<dbReference type="PANTHER" id="PTHR45954:SF1">
    <property type="entry name" value="LD33695P"/>
    <property type="match status" value="1"/>
</dbReference>
<dbReference type="Pfam" id="PF13176">
    <property type="entry name" value="TPR_7"/>
    <property type="match status" value="1"/>
</dbReference>
<keyword evidence="7" id="KW-0677">Repeat</keyword>
<feature type="compositionally biased region" description="Polar residues" evidence="11">
    <location>
        <begin position="783"/>
        <end position="794"/>
    </location>
</feature>
<comment type="subcellular location">
    <subcellularLocation>
        <location evidence="1">Cell membrane</location>
    </subcellularLocation>
    <subcellularLocation>
        <location evidence="2">Cytoplasm</location>
    </subcellularLocation>
</comment>
<keyword evidence="6" id="KW-0597">Phosphoprotein</keyword>
<dbReference type="GO" id="GO:0001965">
    <property type="term" value="F:G-protein alpha-subunit binding"/>
    <property type="evidence" value="ECO:0007669"/>
    <property type="project" value="TreeGrafter"/>
</dbReference>
<name>A0A0X3PYM5_SCHSO</name>
<dbReference type="PROSITE" id="PS51257">
    <property type="entry name" value="PROKAR_LIPOPROTEIN"/>
    <property type="match status" value="1"/>
</dbReference>
<evidence type="ECO:0000256" key="3">
    <source>
        <dbReference type="ARBA" id="ARBA00006600"/>
    </source>
</evidence>
<dbReference type="InterPro" id="IPR011990">
    <property type="entry name" value="TPR-like_helical_dom_sf"/>
</dbReference>
<feature type="region of interest" description="Disordered" evidence="11">
    <location>
        <begin position="761"/>
        <end position="816"/>
    </location>
</feature>
<dbReference type="SUPFAM" id="SSF48452">
    <property type="entry name" value="TPR-like"/>
    <property type="match status" value="2"/>
</dbReference>
<organism evidence="12">
    <name type="scientific">Schistocephalus solidus</name>
    <name type="common">Tapeworm</name>
    <dbReference type="NCBI Taxonomy" id="70667"/>
    <lineage>
        <taxon>Eukaryota</taxon>
        <taxon>Metazoa</taxon>
        <taxon>Spiralia</taxon>
        <taxon>Lophotrochozoa</taxon>
        <taxon>Platyhelminthes</taxon>
        <taxon>Cestoda</taxon>
        <taxon>Eucestoda</taxon>
        <taxon>Diphyllobothriidea</taxon>
        <taxon>Diphyllobothriidae</taxon>
        <taxon>Schistocephalus</taxon>
    </lineage>
</organism>
<evidence type="ECO:0000256" key="1">
    <source>
        <dbReference type="ARBA" id="ARBA00004236"/>
    </source>
</evidence>
<feature type="repeat" description="TPR" evidence="10">
    <location>
        <begin position="214"/>
        <end position="247"/>
    </location>
</feature>
<evidence type="ECO:0000256" key="2">
    <source>
        <dbReference type="ARBA" id="ARBA00004496"/>
    </source>
</evidence>
<feature type="region of interest" description="Disordered" evidence="11">
    <location>
        <begin position="668"/>
        <end position="713"/>
    </location>
</feature>
<dbReference type="InterPro" id="IPR052386">
    <property type="entry name" value="GPSM"/>
</dbReference>
<evidence type="ECO:0000256" key="8">
    <source>
        <dbReference type="ARBA" id="ARBA00022803"/>
    </source>
</evidence>
<comment type="similarity">
    <text evidence="3">Belongs to the GPSM family.</text>
</comment>
<dbReference type="InterPro" id="IPR003109">
    <property type="entry name" value="GoLoco_motif"/>
</dbReference>
<dbReference type="InterPro" id="IPR019734">
    <property type="entry name" value="TPR_rpt"/>
</dbReference>
<feature type="compositionally biased region" description="Low complexity" evidence="11">
    <location>
        <begin position="549"/>
        <end position="560"/>
    </location>
</feature>
<dbReference type="GO" id="GO:0005886">
    <property type="term" value="C:plasma membrane"/>
    <property type="evidence" value="ECO:0007669"/>
    <property type="project" value="UniProtKB-SubCell"/>
</dbReference>
<dbReference type="EMBL" id="GEEE01006496">
    <property type="protein sequence ID" value="JAP56729.1"/>
    <property type="molecule type" value="Transcribed_RNA"/>
</dbReference>
<keyword evidence="4" id="KW-1003">Cell membrane</keyword>
<dbReference type="GO" id="GO:0000132">
    <property type="term" value="P:establishment of mitotic spindle orientation"/>
    <property type="evidence" value="ECO:0007669"/>
    <property type="project" value="TreeGrafter"/>
</dbReference>
<accession>A0A0X3PYM5</accession>
<sequence length="816" mass="89753">MPVREQKNAEPEAASILSKPSDLPITSPSSATISCFELALQGERLCKAGDYRAAIQQFRTALQIGTDDVGVLTAIYSQMGNAYFFEQDYLHALEFHRWDLSLSRRVEDLLGEAKACANLSNCFKMLQKPSEAILCGQRQLEICRRLNDKPSIARALYNLGNAYHSKGRQGVQFAGPQQLGEFTPEAREDQLKAIACYEEYLKVVRELGDKPAEGRAYGNLGNTHHLLGNFKEAVEYHKKRLRIAKEFGDLPAQRRAYSNLGNSYIFLSDFHFAARSYKHALAIALRLGDEALQAQACFSLGNSCTLLHDYSAAVVYYLRHLHIAWRLRDRLGEGRSQWSLANAYAALGDYRRAYRCSLRHHKIAKELGDEVGLIAAELMTNELLRILSSESAVGDEDGSVCQSQRQQHQEAATAHALQQVLLGDDQQHTTAITTSAASTPPRNILTTSALATSRATTMKENEEEKEALPLSQEELESELALARNVALQFRGSTGTTETPVTFADGALIDEDGDLLSLGGELESDFVVVTTGDEDQPQQVAADSVENAASSSESKPCQPSSLHFSTEDNGTNGFQAHTSSLGDSAELLFDLLVNSQSQRMNDQRCALDENMVENSAESIGEDDSFLDLLIGLQGARMNDQRAVLPDYPGLVISPELHAAAVAVAAGHRRSPSGLNSNLRMPGPQQNRRYPPSSVTRIRSQAPTNTNNNEIVFSPRIRSSSDGLTELGPLNAATQAAANEDLSSEDSFFEMILRLQQRTRLNDQRTDLPVIPQRSPSQDEERSGTRSGTSPQQSRDGLSRLQRVLSVPVAKKRGRHHV</sequence>
<proteinExistence type="inferred from homology"/>
<dbReference type="PROSITE" id="PS50877">
    <property type="entry name" value="GOLOCO"/>
    <property type="match status" value="3"/>
</dbReference>
<evidence type="ECO:0000256" key="5">
    <source>
        <dbReference type="ARBA" id="ARBA00022490"/>
    </source>
</evidence>
<evidence type="ECO:0000256" key="10">
    <source>
        <dbReference type="PROSITE-ProRule" id="PRU00339"/>
    </source>
</evidence>
<evidence type="ECO:0000256" key="9">
    <source>
        <dbReference type="ARBA" id="ARBA00023136"/>
    </source>
</evidence>
<feature type="compositionally biased region" description="Polar residues" evidence="11">
    <location>
        <begin position="561"/>
        <end position="576"/>
    </location>
</feature>
<dbReference type="Gene3D" id="1.25.40.10">
    <property type="entry name" value="Tetratricopeptide repeat domain"/>
    <property type="match status" value="2"/>
</dbReference>
<evidence type="ECO:0000256" key="4">
    <source>
        <dbReference type="ARBA" id="ARBA00022475"/>
    </source>
</evidence>
<dbReference type="AlphaFoldDB" id="A0A0X3PYM5"/>
<evidence type="ECO:0000256" key="6">
    <source>
        <dbReference type="ARBA" id="ARBA00022553"/>
    </source>
</evidence>
<reference evidence="12" key="1">
    <citation type="submission" date="2016-01" db="EMBL/GenBank/DDBJ databases">
        <title>Reference transcriptome for the parasite Schistocephalus solidus: insights into the molecular evolution of parasitism.</title>
        <authorList>
            <person name="Hebert F.O."/>
            <person name="Grambauer S."/>
            <person name="Barber I."/>
            <person name="Landry C.R."/>
            <person name="Aubin-Horth N."/>
        </authorList>
    </citation>
    <scope>NUCLEOTIDE SEQUENCE</scope>
</reference>
<evidence type="ECO:0000256" key="11">
    <source>
        <dbReference type="SAM" id="MobiDB-lite"/>
    </source>
</evidence>
<dbReference type="Pfam" id="PF13424">
    <property type="entry name" value="TPR_12"/>
    <property type="match status" value="1"/>
</dbReference>
<dbReference type="SMART" id="SM00390">
    <property type="entry name" value="GoLoco"/>
    <property type="match status" value="3"/>
</dbReference>